<sequence length="467" mass="51025">MSSFTSSHSASKKRAVHTQDDIEAPRVKIPRSAFTSFVSASLPSSPPLLPLSSSLPEMHSHVGHHDRGLRLPFSLSNLAPENRFKKRSRVFDDAGVGDIEIVANVNKPSNKPLSLNLTRSTPPPELEETVAPVQTEFEGPINLMDARTGRIATTRDPRGGFGYDQDINFTPESSFNSFSSVKTVVKRPISYSGLGPINLVDVHSNKIVTTRDPRGGFGYDPDVNFTPNSSFELVQTAAPTSRNVLDSSKRPIYAVSLFGPPQNNLTKQEDDDDSRTVVGSPQDVFDTDEIPSLSQSSFSVSEIIEPNSSFDDVLVCRANGDSSFTSPSTKPCSAAANIKDIYEAEYFAGKLLKLRPDSAGICDTMMSRLERMVNAKIATAKQVAKASRKKVVAPKPVDAAIQLRKYLLEQKETRLEMGEVKGTVNLEIGWADWLVKVTQSGVVHLKLPGCTCRPELMAAEAEQEDWS</sequence>
<reference evidence="2" key="1">
    <citation type="submission" date="2022-10" db="EMBL/GenBank/DDBJ databases">
        <title>Tapping the CABI collections for fungal endophytes: first genome assemblies for Collariella, Neodidymelliopsis, Ascochyta clinopodiicola, Didymella pomorum, Didymosphaeria variabile, Neocosmospora piperis and Neocucurbitaria cava.</title>
        <authorList>
            <person name="Hill R."/>
        </authorList>
    </citation>
    <scope>NUCLEOTIDE SEQUENCE</scope>
    <source>
        <strain evidence="2">IMI 356815</strain>
    </source>
</reference>
<feature type="region of interest" description="Disordered" evidence="1">
    <location>
        <begin position="1"/>
        <end position="27"/>
    </location>
</feature>
<dbReference type="EMBL" id="JAPEUX010000004">
    <property type="protein sequence ID" value="KAJ4354084.1"/>
    <property type="molecule type" value="Genomic_DNA"/>
</dbReference>
<dbReference type="RefSeq" id="XP_056071858.1">
    <property type="nucleotide sequence ID" value="XM_056214591.1"/>
</dbReference>
<feature type="compositionally biased region" description="Basic and acidic residues" evidence="1">
    <location>
        <begin position="17"/>
        <end position="26"/>
    </location>
</feature>
<evidence type="ECO:0000313" key="2">
    <source>
        <dbReference type="EMBL" id="KAJ4354084.1"/>
    </source>
</evidence>
<protein>
    <submittedName>
        <fullName evidence="2">Uncharacterized protein</fullName>
    </submittedName>
</protein>
<organism evidence="2 3">
    <name type="scientific">Didymosphaeria variabile</name>
    <dbReference type="NCBI Taxonomy" id="1932322"/>
    <lineage>
        <taxon>Eukaryota</taxon>
        <taxon>Fungi</taxon>
        <taxon>Dikarya</taxon>
        <taxon>Ascomycota</taxon>
        <taxon>Pezizomycotina</taxon>
        <taxon>Dothideomycetes</taxon>
        <taxon>Pleosporomycetidae</taxon>
        <taxon>Pleosporales</taxon>
        <taxon>Massarineae</taxon>
        <taxon>Didymosphaeriaceae</taxon>
        <taxon>Didymosphaeria</taxon>
    </lineage>
</organism>
<evidence type="ECO:0000313" key="3">
    <source>
        <dbReference type="Proteomes" id="UP001140513"/>
    </source>
</evidence>
<keyword evidence="3" id="KW-1185">Reference proteome</keyword>
<dbReference type="Proteomes" id="UP001140513">
    <property type="component" value="Unassembled WGS sequence"/>
</dbReference>
<dbReference type="AlphaFoldDB" id="A0A9W9CBU7"/>
<gene>
    <name evidence="2" type="ORF">N0V89_005817</name>
</gene>
<name>A0A9W9CBU7_9PLEO</name>
<accession>A0A9W9CBU7</accession>
<dbReference type="GeneID" id="80909347"/>
<dbReference type="OrthoDB" id="3753493at2759"/>
<evidence type="ECO:0000256" key="1">
    <source>
        <dbReference type="SAM" id="MobiDB-lite"/>
    </source>
</evidence>
<proteinExistence type="predicted"/>
<comment type="caution">
    <text evidence="2">The sequence shown here is derived from an EMBL/GenBank/DDBJ whole genome shotgun (WGS) entry which is preliminary data.</text>
</comment>